<dbReference type="GO" id="GO:0008168">
    <property type="term" value="F:methyltransferase activity"/>
    <property type="evidence" value="ECO:0007669"/>
    <property type="project" value="UniProtKB-KW"/>
</dbReference>
<comment type="similarity">
    <text evidence="3">Belongs to the class I-like SAM-binding methyltransferase superfamily. Cx-SAM synthase family.</text>
</comment>
<comment type="catalytic activity">
    <reaction evidence="3">
        <text>prephenate + S-adenosyl-L-methionine = carboxy-S-adenosyl-L-methionine + 3-phenylpyruvate + H2O</text>
        <dbReference type="Rhea" id="RHEA:51692"/>
        <dbReference type="ChEBI" id="CHEBI:15377"/>
        <dbReference type="ChEBI" id="CHEBI:18005"/>
        <dbReference type="ChEBI" id="CHEBI:29934"/>
        <dbReference type="ChEBI" id="CHEBI:59789"/>
        <dbReference type="ChEBI" id="CHEBI:134278"/>
    </reaction>
</comment>
<evidence type="ECO:0000256" key="2">
    <source>
        <dbReference type="ARBA" id="ARBA00022691"/>
    </source>
</evidence>
<keyword evidence="5" id="KW-0175">Coiled coil</keyword>
<dbReference type="GO" id="GO:1904047">
    <property type="term" value="F:S-adenosyl-L-methionine binding"/>
    <property type="evidence" value="ECO:0007669"/>
    <property type="project" value="UniProtKB-UniRule"/>
</dbReference>
<dbReference type="EMBL" id="AP017470">
    <property type="protein sequence ID" value="BBB33007.1"/>
    <property type="molecule type" value="Genomic_DNA"/>
</dbReference>
<proteinExistence type="inferred from homology"/>
<dbReference type="Pfam" id="PF13649">
    <property type="entry name" value="Methyltransf_25"/>
    <property type="match status" value="1"/>
</dbReference>
<feature type="binding site" evidence="3 4">
    <location>
        <position position="130"/>
    </location>
    <ligand>
        <name>S-adenosyl-L-methionine</name>
        <dbReference type="ChEBI" id="CHEBI:59789"/>
    </ligand>
</feature>
<dbReference type="Proteomes" id="UP000595564">
    <property type="component" value="Chromosome"/>
</dbReference>
<dbReference type="HAMAP" id="MF_01589">
    <property type="entry name" value="Cx_SAM_synthase"/>
    <property type="match status" value="1"/>
</dbReference>
<evidence type="ECO:0000256" key="1">
    <source>
        <dbReference type="ARBA" id="ARBA00022679"/>
    </source>
</evidence>
<keyword evidence="8" id="KW-1185">Reference proteome</keyword>
<reference evidence="7 8" key="1">
    <citation type="journal article" date="2012" name="Extremophiles">
        <title>Thermotomaculum hydrothermale gen. nov., sp. nov., a novel heterotrophic thermophile within the phylum Acidobacteria from a deep-sea hydrothermal vent chimney in the Southern Okinawa Trough.</title>
        <authorList>
            <person name="Izumi H."/>
            <person name="Nunoura T."/>
            <person name="Miyazaki M."/>
            <person name="Mino S."/>
            <person name="Toki T."/>
            <person name="Takai K."/>
            <person name="Sako Y."/>
            <person name="Sawabe T."/>
            <person name="Nakagawa S."/>
        </authorList>
    </citation>
    <scope>NUCLEOTIDE SEQUENCE [LARGE SCALE GENOMIC DNA]</scope>
    <source>
        <strain evidence="7 8">AC55</strain>
    </source>
</reference>
<comment type="function">
    <text evidence="3">Catalyzes the conversion of S-adenosyl-L-methionine (SAM) to carboxy-S-adenosyl-L-methionine (Cx-SAM).</text>
</comment>
<dbReference type="InterPro" id="IPR005271">
    <property type="entry name" value="CmoA"/>
</dbReference>
<feature type="domain" description="Methyltransferase" evidence="6">
    <location>
        <begin position="60"/>
        <end position="156"/>
    </location>
</feature>
<evidence type="ECO:0000313" key="7">
    <source>
        <dbReference type="EMBL" id="BBB33007.1"/>
    </source>
</evidence>
<gene>
    <name evidence="3 7" type="primary">cmoA</name>
    <name evidence="7" type="ORF">TTHT_1501</name>
</gene>
<dbReference type="KEGG" id="thyd:TTHT_1501"/>
<dbReference type="CDD" id="cd02440">
    <property type="entry name" value="AdoMet_MTases"/>
    <property type="match status" value="1"/>
</dbReference>
<keyword evidence="1 3" id="KW-0808">Transferase</keyword>
<dbReference type="InterPro" id="IPR029063">
    <property type="entry name" value="SAM-dependent_MTases_sf"/>
</dbReference>
<dbReference type="InterPro" id="IPR041698">
    <property type="entry name" value="Methyltransf_25"/>
</dbReference>
<dbReference type="GO" id="GO:0032259">
    <property type="term" value="P:methylation"/>
    <property type="evidence" value="ECO:0007669"/>
    <property type="project" value="UniProtKB-KW"/>
</dbReference>
<feature type="binding site" evidence="3 4">
    <location>
        <begin position="89"/>
        <end position="90"/>
    </location>
    <ligand>
        <name>S-adenosyl-L-methionine</name>
        <dbReference type="ChEBI" id="CHEBI:59789"/>
    </ligand>
</feature>
<name>A0A7R6PMV6_9BACT</name>
<evidence type="ECO:0000256" key="4">
    <source>
        <dbReference type="PIRSR" id="PIRSR006325-1"/>
    </source>
</evidence>
<keyword evidence="2 3" id="KW-0949">S-adenosyl-L-methionine</keyword>
<dbReference type="SUPFAM" id="SSF53335">
    <property type="entry name" value="S-adenosyl-L-methionine-dependent methyltransferases"/>
    <property type="match status" value="1"/>
</dbReference>
<dbReference type="GO" id="GO:0002098">
    <property type="term" value="P:tRNA wobble uridine modification"/>
    <property type="evidence" value="ECO:0007669"/>
    <property type="project" value="InterPro"/>
</dbReference>
<dbReference type="Gene3D" id="3.40.50.150">
    <property type="entry name" value="Vaccinia Virus protein VP39"/>
    <property type="match status" value="1"/>
</dbReference>
<feature type="binding site" evidence="3 4">
    <location>
        <begin position="115"/>
        <end position="116"/>
    </location>
    <ligand>
        <name>S-adenosyl-L-methionine</name>
        <dbReference type="ChEBI" id="CHEBI:59789"/>
    </ligand>
</feature>
<feature type="binding site" evidence="3 4">
    <location>
        <begin position="64"/>
        <end position="66"/>
    </location>
    <ligand>
        <name>S-adenosyl-L-methionine</name>
        <dbReference type="ChEBI" id="CHEBI:59789"/>
    </ligand>
</feature>
<dbReference type="EC" id="2.1.3.-" evidence="3"/>
<keyword evidence="7" id="KW-0489">Methyltransferase</keyword>
<protein>
    <recommendedName>
        <fullName evidence="3">Carboxy-S-adenosyl-L-methionine synthase</fullName>
        <shortName evidence="3">Cx-SAM synthase</shortName>
        <ecNumber evidence="3">2.1.3.-</ecNumber>
    </recommendedName>
</protein>
<dbReference type="NCBIfam" id="TIGR00740">
    <property type="entry name" value="carboxy-S-adenosyl-L-methionine synthase CmoA"/>
    <property type="match status" value="1"/>
</dbReference>
<feature type="coiled-coil region" evidence="5">
    <location>
        <begin position="88"/>
        <end position="115"/>
    </location>
</feature>
<evidence type="ECO:0000313" key="8">
    <source>
        <dbReference type="Proteomes" id="UP000595564"/>
    </source>
</evidence>
<feature type="binding site" evidence="3">
    <location>
        <position position="197"/>
    </location>
    <ligand>
        <name>S-adenosyl-L-methionine</name>
        <dbReference type="ChEBI" id="CHEBI:59789"/>
    </ligand>
</feature>
<evidence type="ECO:0000259" key="6">
    <source>
        <dbReference type="Pfam" id="PF13649"/>
    </source>
</evidence>
<organism evidence="7 8">
    <name type="scientific">Thermotomaculum hydrothermale</name>
    <dbReference type="NCBI Taxonomy" id="981385"/>
    <lineage>
        <taxon>Bacteria</taxon>
        <taxon>Pseudomonadati</taxon>
        <taxon>Acidobacteriota</taxon>
        <taxon>Holophagae</taxon>
        <taxon>Thermotomaculales</taxon>
        <taxon>Thermotomaculaceae</taxon>
        <taxon>Thermotomaculum</taxon>
    </lineage>
</organism>
<feature type="binding site" evidence="3 4">
    <location>
        <position position="39"/>
    </location>
    <ligand>
        <name>S-adenosyl-L-methionine</name>
        <dbReference type="ChEBI" id="CHEBI:59789"/>
    </ligand>
</feature>
<dbReference type="AlphaFoldDB" id="A0A7R6PMV6"/>
<dbReference type="RefSeq" id="WP_201327306.1">
    <property type="nucleotide sequence ID" value="NZ_AP017470.1"/>
</dbReference>
<accession>A0A7R6PMV6</accession>
<dbReference type="PIRSF" id="PIRSF006325">
    <property type="entry name" value="MeTrfase_bac"/>
    <property type="match status" value="1"/>
</dbReference>
<evidence type="ECO:0000256" key="3">
    <source>
        <dbReference type="HAMAP-Rule" id="MF_01589"/>
    </source>
</evidence>
<dbReference type="GO" id="GO:0016743">
    <property type="term" value="F:carboxyl- or carbamoyltransferase activity"/>
    <property type="evidence" value="ECO:0007669"/>
    <property type="project" value="UniProtKB-UniRule"/>
</dbReference>
<evidence type="ECO:0000256" key="5">
    <source>
        <dbReference type="SAM" id="Coils"/>
    </source>
</evidence>
<sequence length="240" mass="28187">MEEKKDRIFQVEKIESDFRFDREVANIFDDMLNRSIPFYRQVIEATGEILLKTMPDNPKIYDLGCSTGNTLIYLASILKDKKPELIGVDNSRDMVEKAREKAKAYNKKIEFVVSDIEKIEIKNADAVIMNYTLQFIRPLKRPQIIEKIYNGLKENGIFILSEKVIFEHPKLNRNFVEIYYNFKKKQGYSELEIAKKREALENVLIPFTINENIQLLKNAGFSYTTPFFQWINFTSFIGIK</sequence>
<dbReference type="PANTHER" id="PTHR43861:SF2">
    <property type="entry name" value="CARBOXY-S-ADENOSYL-L-METHIONINE SYNTHASE"/>
    <property type="match status" value="1"/>
</dbReference>
<dbReference type="PANTHER" id="PTHR43861">
    <property type="entry name" value="TRANS-ACONITATE 2-METHYLTRANSFERASE-RELATED"/>
    <property type="match status" value="1"/>
</dbReference>